<evidence type="ECO:0000313" key="3">
    <source>
        <dbReference type="Proteomes" id="UP001430953"/>
    </source>
</evidence>
<organism evidence="2 3">
    <name type="scientific">Cardiocondyla obscurior</name>
    <dbReference type="NCBI Taxonomy" id="286306"/>
    <lineage>
        <taxon>Eukaryota</taxon>
        <taxon>Metazoa</taxon>
        <taxon>Ecdysozoa</taxon>
        <taxon>Arthropoda</taxon>
        <taxon>Hexapoda</taxon>
        <taxon>Insecta</taxon>
        <taxon>Pterygota</taxon>
        <taxon>Neoptera</taxon>
        <taxon>Endopterygota</taxon>
        <taxon>Hymenoptera</taxon>
        <taxon>Apocrita</taxon>
        <taxon>Aculeata</taxon>
        <taxon>Formicoidea</taxon>
        <taxon>Formicidae</taxon>
        <taxon>Myrmicinae</taxon>
        <taxon>Cardiocondyla</taxon>
    </lineage>
</organism>
<keyword evidence="1" id="KW-0472">Membrane</keyword>
<dbReference type="AlphaFoldDB" id="A0AAW2FQY4"/>
<reference evidence="2 3" key="1">
    <citation type="submission" date="2023-03" db="EMBL/GenBank/DDBJ databases">
        <title>High recombination rates correlate with genetic variation in Cardiocondyla obscurior ants.</title>
        <authorList>
            <person name="Errbii M."/>
        </authorList>
    </citation>
    <scope>NUCLEOTIDE SEQUENCE [LARGE SCALE GENOMIC DNA]</scope>
    <source>
        <strain evidence="2">Alpha-2009</strain>
        <tissue evidence="2">Whole body</tissue>
    </source>
</reference>
<protein>
    <recommendedName>
        <fullName evidence="4">Secreted protein</fullName>
    </recommendedName>
</protein>
<evidence type="ECO:0000313" key="2">
    <source>
        <dbReference type="EMBL" id="KAL0117191.1"/>
    </source>
</evidence>
<keyword evidence="1" id="KW-0812">Transmembrane</keyword>
<comment type="caution">
    <text evidence="2">The sequence shown here is derived from an EMBL/GenBank/DDBJ whole genome shotgun (WGS) entry which is preliminary data.</text>
</comment>
<keyword evidence="3" id="KW-1185">Reference proteome</keyword>
<dbReference type="EMBL" id="JADYXP020000009">
    <property type="protein sequence ID" value="KAL0117191.1"/>
    <property type="molecule type" value="Genomic_DNA"/>
</dbReference>
<accession>A0AAW2FQY4</accession>
<feature type="transmembrane region" description="Helical" evidence="1">
    <location>
        <begin position="5"/>
        <end position="22"/>
    </location>
</feature>
<proteinExistence type="predicted"/>
<evidence type="ECO:0000256" key="1">
    <source>
        <dbReference type="SAM" id="Phobius"/>
    </source>
</evidence>
<gene>
    <name evidence="2" type="ORF">PUN28_010199</name>
</gene>
<keyword evidence="1" id="KW-1133">Transmembrane helix</keyword>
<name>A0AAW2FQY4_9HYME</name>
<dbReference type="Proteomes" id="UP001430953">
    <property type="component" value="Unassembled WGS sequence"/>
</dbReference>
<sequence length="113" mass="13189">MKTQIYFLLYIYIYIFPSFSSPESSYPSLNLREKKFVRSRRFIFNLFLMLTPTRAHTCDTYTHTYTLAKRNARRSCLYISKSLLVPACLINLCHIGILSSPASLIVVLLLYVH</sequence>
<evidence type="ECO:0008006" key="4">
    <source>
        <dbReference type="Google" id="ProtNLM"/>
    </source>
</evidence>
<feature type="transmembrane region" description="Helical" evidence="1">
    <location>
        <begin position="83"/>
        <end position="112"/>
    </location>
</feature>